<proteinExistence type="predicted"/>
<gene>
    <name evidence="1" type="ORF">E1B28_006794</name>
</gene>
<comment type="caution">
    <text evidence="1">The sequence shown here is derived from an EMBL/GenBank/DDBJ whole genome shotgun (WGS) entry which is preliminary data.</text>
</comment>
<dbReference type="GeneID" id="66075870"/>
<dbReference type="KEGG" id="more:E1B28_006794"/>
<dbReference type="EMBL" id="CM032183">
    <property type="protein sequence ID" value="KAG7096120.1"/>
    <property type="molecule type" value="Genomic_DNA"/>
</dbReference>
<dbReference type="RefSeq" id="XP_043012590.1">
    <property type="nucleotide sequence ID" value="XM_043151494.1"/>
</dbReference>
<reference evidence="1" key="1">
    <citation type="journal article" date="2021" name="Genome Biol. Evol.">
        <title>The assembled and annotated genome of the fairy-ring fungus Marasmius oreades.</title>
        <authorList>
            <person name="Hiltunen M."/>
            <person name="Ament-Velasquez S.L."/>
            <person name="Johannesson H."/>
        </authorList>
    </citation>
    <scope>NUCLEOTIDE SEQUENCE</scope>
    <source>
        <strain evidence="1">03SP1</strain>
    </source>
</reference>
<dbReference type="AlphaFoldDB" id="A0A9P8ABH1"/>
<accession>A0A9P8ABH1</accession>
<keyword evidence="2" id="KW-1185">Reference proteome</keyword>
<protein>
    <submittedName>
        <fullName evidence="1">Uncharacterized protein</fullName>
    </submittedName>
</protein>
<name>A0A9P8ABH1_9AGAR</name>
<organism evidence="1 2">
    <name type="scientific">Marasmius oreades</name>
    <name type="common">fairy-ring Marasmius</name>
    <dbReference type="NCBI Taxonomy" id="181124"/>
    <lineage>
        <taxon>Eukaryota</taxon>
        <taxon>Fungi</taxon>
        <taxon>Dikarya</taxon>
        <taxon>Basidiomycota</taxon>
        <taxon>Agaricomycotina</taxon>
        <taxon>Agaricomycetes</taxon>
        <taxon>Agaricomycetidae</taxon>
        <taxon>Agaricales</taxon>
        <taxon>Marasmiineae</taxon>
        <taxon>Marasmiaceae</taxon>
        <taxon>Marasmius</taxon>
    </lineage>
</organism>
<evidence type="ECO:0000313" key="1">
    <source>
        <dbReference type="EMBL" id="KAG7096120.1"/>
    </source>
</evidence>
<sequence>MWLAGRPPVIIIPEENAFYTGFKFQGQPIAYAFNQRLKWEWFLSDIPGRDRSVLFEGPHGSNSHQLIDPLMLEIELRDSDAQMLSGRSRFNFKKIDRITDWIHHSIPSDAADEPDFVEGGQFFTTVHRRFQDQTGLEIFVETRADQKWEVHNDGEYAIREGPLGSIPNEVVGRRLRYIQASEYSED</sequence>
<dbReference type="Proteomes" id="UP001049176">
    <property type="component" value="Chromosome 3"/>
</dbReference>
<evidence type="ECO:0000313" key="2">
    <source>
        <dbReference type="Proteomes" id="UP001049176"/>
    </source>
</evidence>